<dbReference type="Pfam" id="PF00028">
    <property type="entry name" value="Cadherin"/>
    <property type="match status" value="5"/>
</dbReference>
<evidence type="ECO:0000256" key="5">
    <source>
        <dbReference type="ARBA" id="ARBA00022692"/>
    </source>
</evidence>
<evidence type="ECO:0000256" key="18">
    <source>
        <dbReference type="RuleBase" id="RU003318"/>
    </source>
</evidence>
<evidence type="ECO:0000256" key="17">
    <source>
        <dbReference type="PROSITE-ProRule" id="PRU00122"/>
    </source>
</evidence>
<dbReference type="GO" id="GO:0048589">
    <property type="term" value="P:developmental growth"/>
    <property type="evidence" value="ECO:0007669"/>
    <property type="project" value="UniProtKB-ARBA"/>
</dbReference>
<dbReference type="GO" id="GO:0001736">
    <property type="term" value="P:establishment of planar polarity"/>
    <property type="evidence" value="ECO:0007669"/>
    <property type="project" value="UniProtKB-ARBA"/>
</dbReference>
<keyword evidence="10 18" id="KW-0130">Cell adhesion</keyword>
<dbReference type="InterPro" id="IPR002557">
    <property type="entry name" value="Chitin-bd_dom"/>
</dbReference>
<organism evidence="25 26">
    <name type="scientific">Melipona quadrifasciata</name>
    <dbReference type="NCBI Taxonomy" id="166423"/>
    <lineage>
        <taxon>Eukaryota</taxon>
        <taxon>Metazoa</taxon>
        <taxon>Ecdysozoa</taxon>
        <taxon>Arthropoda</taxon>
        <taxon>Hexapoda</taxon>
        <taxon>Insecta</taxon>
        <taxon>Pterygota</taxon>
        <taxon>Neoptera</taxon>
        <taxon>Endopterygota</taxon>
        <taxon>Hymenoptera</taxon>
        <taxon>Apocrita</taxon>
        <taxon>Aculeata</taxon>
        <taxon>Apoidea</taxon>
        <taxon>Anthophila</taxon>
        <taxon>Apidae</taxon>
        <taxon>Melipona</taxon>
    </lineage>
</organism>
<dbReference type="Proteomes" id="UP000053105">
    <property type="component" value="Unassembled WGS sequence"/>
</dbReference>
<dbReference type="FunFam" id="2.60.40.60:FF:000280">
    <property type="entry name" value="AGAP007203-PA-like protein"/>
    <property type="match status" value="1"/>
</dbReference>
<dbReference type="InterPro" id="IPR013320">
    <property type="entry name" value="ConA-like_dom_sf"/>
</dbReference>
<dbReference type="Gene3D" id="4.10.900.10">
    <property type="entry name" value="TCF3-CBD (Catenin binding domain)"/>
    <property type="match status" value="1"/>
</dbReference>
<dbReference type="GO" id="GO:0016342">
    <property type="term" value="C:catenin complex"/>
    <property type="evidence" value="ECO:0007669"/>
    <property type="project" value="TreeGrafter"/>
</dbReference>
<feature type="domain" description="Chitin-binding type-2" evidence="24">
    <location>
        <begin position="1647"/>
        <end position="1709"/>
    </location>
</feature>
<feature type="region of interest" description="Disordered" evidence="20">
    <location>
        <begin position="1762"/>
        <end position="1806"/>
    </location>
</feature>
<keyword evidence="15" id="KW-0873">Pyrrolidone carboxylic acid</keyword>
<dbReference type="GO" id="GO:0007297">
    <property type="term" value="P:follicle cell of egg chamber migration"/>
    <property type="evidence" value="ECO:0007669"/>
    <property type="project" value="UniProtKB-ARBA"/>
</dbReference>
<dbReference type="Gene3D" id="2.60.40.60">
    <property type="entry name" value="Cadherins"/>
    <property type="match status" value="7"/>
</dbReference>
<keyword evidence="13" id="KW-1015">Disulfide bond</keyword>
<dbReference type="GO" id="GO:0007156">
    <property type="term" value="P:homophilic cell adhesion via plasma membrane adhesion molecules"/>
    <property type="evidence" value="ECO:0007669"/>
    <property type="project" value="InterPro"/>
</dbReference>
<evidence type="ECO:0000259" key="22">
    <source>
        <dbReference type="PROSITE" id="PS50025"/>
    </source>
</evidence>
<evidence type="ECO:0000256" key="2">
    <source>
        <dbReference type="ARBA" id="ARBA00004613"/>
    </source>
</evidence>
<dbReference type="InterPro" id="IPR020894">
    <property type="entry name" value="Cadherin_CS"/>
</dbReference>
<evidence type="ECO:0000256" key="21">
    <source>
        <dbReference type="SAM" id="Phobius"/>
    </source>
</evidence>
<dbReference type="PROSITE" id="PS00232">
    <property type="entry name" value="CADHERIN_1"/>
    <property type="match status" value="4"/>
</dbReference>
<feature type="domain" description="Cadherin" evidence="23">
    <location>
        <begin position="15"/>
        <end position="124"/>
    </location>
</feature>
<evidence type="ECO:0000256" key="3">
    <source>
        <dbReference type="ARBA" id="ARBA00022525"/>
    </source>
</evidence>
<dbReference type="FunFam" id="2.60.40.60:FF:000058">
    <property type="entry name" value="FAT atypical cadherin 3"/>
    <property type="match status" value="1"/>
</dbReference>
<dbReference type="STRING" id="166423.A0A0M9AB80"/>
<name>A0A0M9AB80_9HYME</name>
<evidence type="ECO:0000256" key="8">
    <source>
        <dbReference type="ARBA" id="ARBA00022815"/>
    </source>
</evidence>
<dbReference type="PANTHER" id="PTHR24027:SF422">
    <property type="entry name" value="CADHERIN DOMAIN-CONTAINING PROTEIN"/>
    <property type="match status" value="1"/>
</dbReference>
<dbReference type="GO" id="GO:0008013">
    <property type="term" value="F:beta-catenin binding"/>
    <property type="evidence" value="ECO:0007669"/>
    <property type="project" value="TreeGrafter"/>
</dbReference>
<evidence type="ECO:0000256" key="11">
    <source>
        <dbReference type="ARBA" id="ARBA00022989"/>
    </source>
</evidence>
<evidence type="ECO:0000256" key="4">
    <source>
        <dbReference type="ARBA" id="ARBA00022536"/>
    </source>
</evidence>
<dbReference type="GO" id="GO:0005576">
    <property type="term" value="C:extracellular region"/>
    <property type="evidence" value="ECO:0007669"/>
    <property type="project" value="UniProtKB-SubCell"/>
</dbReference>
<comment type="function">
    <text evidence="19">Cadherins are calcium-dependent cell adhesion proteins.</text>
</comment>
<comment type="subcellular location">
    <subcellularLocation>
        <location evidence="1 18">Cell membrane</location>
        <topology evidence="1 18">Single-pass type I membrane protein</topology>
    </subcellularLocation>
    <subcellularLocation>
        <location evidence="2">Secreted</location>
    </subcellularLocation>
</comment>
<keyword evidence="11 21" id="KW-1133">Transmembrane helix</keyword>
<feature type="domain" description="Cadherin" evidence="23">
    <location>
        <begin position="125"/>
        <end position="231"/>
    </location>
</feature>
<feature type="compositionally biased region" description="Polar residues" evidence="20">
    <location>
        <begin position="1796"/>
        <end position="1806"/>
    </location>
</feature>
<keyword evidence="6" id="KW-0732">Signal</keyword>
<comment type="caution">
    <text evidence="17">Lacks conserved residue(s) required for the propagation of feature annotation.</text>
</comment>
<keyword evidence="5 18" id="KW-0812">Transmembrane</keyword>
<sequence>MQQDENHNHKPLFSNCSNYAPIVKEEEPVGTVVIKVHAEDRDHPDDGGTITYSFVTAPGEKLKFEINNRTGLIRTTQVLDRDEPAREKEAYLTVLATDNGRPQLDDVCTFKVTIEDVNDNAPVFDKVAYTESVPQDLPLGREVMRVSATDIDDGNNSVVYYSLSPRRPEDGVYFRIDRNTGVIFLNKTIDRNPDYKFSMTATAEDQGEIPKSNVIDLDIRVVESHKKAPAFLPRPAEPIRLQENFSDFDASIVRLRAVSNSGDNTGLLFELVPGRTEQTNKGNTFRLESNKDVADIKLSQHLDYESNTIYTLIVRVQNKYQLAAETVIDIEVLDVNDNIPVFREMKKGSVLENEPPGVPVMQVRAIDADGTSAHNQVTYELDNFRDLFAIDKYTGNITTLTTFDREVEDTYNVKVIAVDNSPSALFKTGEHNKGQQVFRIEIADKNDNAPHFTQAVYTANSILENANINAPVTEVKALDSDTASPVTYSIIFGNTDDSFYIEDTTGKIRVKKPLDYEKITEYNLTVRAFDGVYNDTAQVKIFIENVNDNPPVFEDFNKNPTIEEEKLVEGCITTVVAYDPDIKDRSADQHIAYFIVKEDQQPLIGIDKSGCMTLKKPLDRDGPLGYSMWTYPPLLTSRQSITRSLIIVIFKICSETLYYEFDIYSKSLFNLNNKVLLFESNFFSCYPKVILCVKLIITRIPNKRLIIVRTVIVMARDEDGSPTALRELVMVNITLIDINDNAPFLDMPYPVVWGENQPPGKITELKARDWDSEENGPPFQFEIDENTADDEILAKFAIRDADLFARVEFNREERKSYDIPIAITDSGKPPMTGTSTLTVIIGDENDNPMSEGSSSIFVYNYKGEAPKTDIGRVYVNDADDWDLPDKHFAWASTHEGFLLNQETGMITLLPGISNDTFVLKFIVTENGPQIPRHQVNAYVNVTVKELPEEAVARSGSVRFFGMTATEFVAPDETTGVSKKEIFQERIANMLNTSVENVDVFTVLHSPHHNNNSLLDVRFSAHGSPYYAPEKLNTILAQHTKDIERELKTDILLVNIDECLIEKQHCNNTCRNYLNASTVPYPVYTNTSTFVGVRAVVDPQCTCHVAEPIVCLNGGTPLADRCECPPGLEGPRCELLGIGFHGDGWAIMPPPGQACDDSHLGLEITPHIDNGLVFYFGPMTYSSKIKIQDFMALELQQGYAVLYMDYGSGTVRLDQPHIKLTDGKSHRIDVYFTKNAIEMKVDNCGISACMSLTAPQAPNGFLNVNSPMQIGGTLTNLAHLASELGWDYIPTERGFVGCIRNMTFNGNTYNLGMPSLSRNADPGCDHGMAKAVSFGIDTNFLVAILVCIAILLILLFAVVVHRRKTDDLFKDMDDIRENIINYEDEGGGEVDTGFDLNVLRTIYDAPPIDSKIAPVGLQTRGPDEVPDICGFLDGKKESCDKDPDTNPFDDVRHYAYEGEGNSEGSLSSLASCTDDGDLKFNYLSNFGPRFRKLADMYGEEPSDEESDGVGERESESWQRTPNIVGAVRRMCMLASDPRLSYETDGRLFNDTLRRSTKNFSVGERHRKARLAFFSIILLLCLILHSGTEAQLNFSTGWGKRNQRLEWGALKTECASQTRPFLEQLLTVYQLIQPSKNSAEVLQKHGKTNFKCMESGFFADSDNCKRFYKCSTLLGVHYHTNTFDCLDDRVYSINQKKCVHRQNNDRQECSVQTQSQLVPQLKFMEEPPQLRQQEPQQEPLYSEDIEDMRNLPQQTTELVTNSENDAVTTVDSMDSDDDTYTSESYDTNSVNFDDDIDTTNSYEIDSTDSNYDSDTMDLYEEINSTDTYVSTINKIIRGKAPELFENVKKDDNSFTYVTAGENEDTTLSTVTYEENIVEQICVEEGFLPDLEDCSKFYRCVVVGSILNKYEFSCPAGTFWDNWRQTCNFPRQVQNLRTCKRWNDFGIAAPVQFSMPRIEDSPTIGDLSADKFTIVCPSGFAICFINVLSTMTCRGLSYCLGVQTAPSLTRKDCCAPTRHSIARNLNLTNSLLNRLNEVLCPEEGQFPYSKFCSSKYFKCVRNEYGILEGYLVDCPTGNVYSSLSNYCVPPTLFPHCTNYYQV</sequence>
<dbReference type="PROSITE" id="PS50025">
    <property type="entry name" value="LAM_G_DOMAIN"/>
    <property type="match status" value="1"/>
</dbReference>
<keyword evidence="8" id="KW-0027">Amidation</keyword>
<dbReference type="InterPro" id="IPR039808">
    <property type="entry name" value="Cadherin"/>
</dbReference>
<feature type="domain" description="Cadherin" evidence="23">
    <location>
        <begin position="342"/>
        <end position="452"/>
    </location>
</feature>
<feature type="domain" description="Cadherin" evidence="23">
    <location>
        <begin position="745"/>
        <end position="850"/>
    </location>
</feature>
<feature type="domain" description="Cadherin" evidence="23">
    <location>
        <begin position="246"/>
        <end position="342"/>
    </location>
</feature>
<dbReference type="GO" id="GO:0045296">
    <property type="term" value="F:cadherin binding"/>
    <property type="evidence" value="ECO:0007669"/>
    <property type="project" value="TreeGrafter"/>
</dbReference>
<evidence type="ECO:0000256" key="19">
    <source>
        <dbReference type="RuleBase" id="RU004357"/>
    </source>
</evidence>
<dbReference type="GO" id="GO:0009887">
    <property type="term" value="P:animal organ morphogenesis"/>
    <property type="evidence" value="ECO:0007669"/>
    <property type="project" value="UniProtKB-ARBA"/>
</dbReference>
<keyword evidence="26" id="KW-1185">Reference proteome</keyword>
<dbReference type="CDD" id="cd11304">
    <property type="entry name" value="Cadherin_repeat"/>
    <property type="match status" value="6"/>
</dbReference>
<reference evidence="25 26" key="1">
    <citation type="submission" date="2015-07" db="EMBL/GenBank/DDBJ databases">
        <title>The genome of Melipona quadrifasciata.</title>
        <authorList>
            <person name="Pan H."/>
            <person name="Kapheim K."/>
        </authorList>
    </citation>
    <scope>NUCLEOTIDE SEQUENCE [LARGE SCALE GENOMIC DNA]</scope>
    <source>
        <strain evidence="25">0111107301</strain>
        <tissue evidence="25">Whole body</tissue>
    </source>
</reference>
<feature type="domain" description="Laminin G" evidence="22">
    <location>
        <begin position="1134"/>
        <end position="1323"/>
    </location>
</feature>
<dbReference type="InterPro" id="IPR015919">
    <property type="entry name" value="Cadherin-like_sf"/>
</dbReference>
<proteinExistence type="predicted"/>
<evidence type="ECO:0000259" key="23">
    <source>
        <dbReference type="PROSITE" id="PS50268"/>
    </source>
</evidence>
<dbReference type="SUPFAM" id="SSF49313">
    <property type="entry name" value="Cadherin-like"/>
    <property type="match status" value="8"/>
</dbReference>
<dbReference type="GO" id="GO:0007424">
    <property type="term" value="P:open tracheal system development"/>
    <property type="evidence" value="ECO:0007669"/>
    <property type="project" value="UniProtKB-ARBA"/>
</dbReference>
<keyword evidence="7" id="KW-0677">Repeat</keyword>
<evidence type="ECO:0000256" key="16">
    <source>
        <dbReference type="PROSITE-ProRule" id="PRU00043"/>
    </source>
</evidence>
<dbReference type="GO" id="GO:0007163">
    <property type="term" value="P:establishment or maintenance of cell polarity"/>
    <property type="evidence" value="ECO:0007669"/>
    <property type="project" value="UniProtKB-ARBA"/>
</dbReference>
<feature type="transmembrane region" description="Helical" evidence="21">
    <location>
        <begin position="1339"/>
        <end position="1359"/>
    </location>
</feature>
<dbReference type="Pfam" id="PF24811">
    <property type="entry name" value="Ig_Shg"/>
    <property type="match status" value="1"/>
</dbReference>
<evidence type="ECO:0000256" key="9">
    <source>
        <dbReference type="ARBA" id="ARBA00022837"/>
    </source>
</evidence>
<feature type="domain" description="Cadherin" evidence="23">
    <location>
        <begin position="554"/>
        <end position="745"/>
    </location>
</feature>
<evidence type="ECO:0000256" key="20">
    <source>
        <dbReference type="SAM" id="MobiDB-lite"/>
    </source>
</evidence>
<dbReference type="InterPro" id="IPR000742">
    <property type="entry name" value="EGF"/>
</dbReference>
<evidence type="ECO:0000256" key="14">
    <source>
        <dbReference type="ARBA" id="ARBA00023180"/>
    </source>
</evidence>
<dbReference type="Gene3D" id="2.170.140.10">
    <property type="entry name" value="Chitin binding domain"/>
    <property type="match status" value="3"/>
</dbReference>
<dbReference type="PRINTS" id="PR00205">
    <property type="entry name" value="CADHERIN"/>
</dbReference>
<dbReference type="SMART" id="SM00494">
    <property type="entry name" value="ChtBD2"/>
    <property type="match status" value="3"/>
</dbReference>
<dbReference type="GO" id="GO:0035239">
    <property type="term" value="P:tube morphogenesis"/>
    <property type="evidence" value="ECO:0007669"/>
    <property type="project" value="UniProtKB-ARBA"/>
</dbReference>
<dbReference type="GO" id="GO:0007431">
    <property type="term" value="P:salivary gland development"/>
    <property type="evidence" value="ECO:0007669"/>
    <property type="project" value="UniProtKB-ARBA"/>
</dbReference>
<dbReference type="GO" id="GO:0048565">
    <property type="term" value="P:digestive tract development"/>
    <property type="evidence" value="ECO:0007669"/>
    <property type="project" value="UniProtKB-ARBA"/>
</dbReference>
<dbReference type="InterPro" id="IPR000233">
    <property type="entry name" value="Cadherin_Y-type_LIR"/>
</dbReference>
<dbReference type="Pfam" id="PF01607">
    <property type="entry name" value="CBM_14"/>
    <property type="match status" value="1"/>
</dbReference>
<dbReference type="PROSITE" id="PS50268">
    <property type="entry name" value="CADHERIN_2"/>
    <property type="match status" value="7"/>
</dbReference>
<dbReference type="SMART" id="SM00282">
    <property type="entry name" value="LamG"/>
    <property type="match status" value="1"/>
</dbReference>
<feature type="compositionally biased region" description="Acidic residues" evidence="20">
    <location>
        <begin position="1497"/>
        <end position="1507"/>
    </location>
</feature>
<dbReference type="GO" id="GO:0070161">
    <property type="term" value="C:anchoring junction"/>
    <property type="evidence" value="ECO:0007669"/>
    <property type="project" value="UniProtKB-ARBA"/>
</dbReference>
<dbReference type="GO" id="GO:0005509">
    <property type="term" value="F:calcium ion binding"/>
    <property type="evidence" value="ECO:0007669"/>
    <property type="project" value="UniProtKB-UniRule"/>
</dbReference>
<dbReference type="FunFam" id="2.60.40.60:FF:000033">
    <property type="entry name" value="FAT atypical cadherin 1"/>
    <property type="match status" value="1"/>
</dbReference>
<dbReference type="InterPro" id="IPR056370">
    <property type="entry name" value="Shg-like_Ig-like"/>
</dbReference>
<dbReference type="InterPro" id="IPR036508">
    <property type="entry name" value="Chitin-bd_dom_sf"/>
</dbReference>
<dbReference type="SUPFAM" id="SSF49899">
    <property type="entry name" value="Concanavalin A-like lectins/glucanases"/>
    <property type="match status" value="1"/>
</dbReference>
<dbReference type="GO" id="GO:0098858">
    <property type="term" value="C:actin-based cell projection"/>
    <property type="evidence" value="ECO:0007669"/>
    <property type="project" value="UniProtKB-ARBA"/>
</dbReference>
<dbReference type="Pfam" id="PF02210">
    <property type="entry name" value="Laminin_G_2"/>
    <property type="match status" value="1"/>
</dbReference>
<dbReference type="FunFam" id="2.60.40.60:FF:000032">
    <property type="entry name" value="FAT atypical cadherin 1"/>
    <property type="match status" value="1"/>
</dbReference>
<dbReference type="PROSITE" id="PS50940">
    <property type="entry name" value="CHIT_BIND_II"/>
    <property type="match status" value="3"/>
</dbReference>
<evidence type="ECO:0000256" key="10">
    <source>
        <dbReference type="ARBA" id="ARBA00022889"/>
    </source>
</evidence>
<dbReference type="InterPro" id="IPR027397">
    <property type="entry name" value="Catenin-bd_sf"/>
</dbReference>
<dbReference type="GO" id="GO:0008061">
    <property type="term" value="F:chitin binding"/>
    <property type="evidence" value="ECO:0007669"/>
    <property type="project" value="InterPro"/>
</dbReference>
<accession>A0A0M9AB80</accession>
<evidence type="ECO:0000259" key="24">
    <source>
        <dbReference type="PROSITE" id="PS50940"/>
    </source>
</evidence>
<keyword evidence="12 21" id="KW-0472">Membrane</keyword>
<evidence type="ECO:0000313" key="26">
    <source>
        <dbReference type="Proteomes" id="UP000053105"/>
    </source>
</evidence>
<dbReference type="PROSITE" id="PS00256">
    <property type="entry name" value="AKH"/>
    <property type="match status" value="1"/>
</dbReference>
<gene>
    <name evidence="25" type="ORF">WN51_11313</name>
</gene>
<feature type="domain" description="Chitin-binding type-2" evidence="24">
    <location>
        <begin position="1876"/>
        <end position="1938"/>
    </location>
</feature>
<evidence type="ECO:0000313" key="25">
    <source>
        <dbReference type="EMBL" id="KOX79703.1"/>
    </source>
</evidence>
<dbReference type="SUPFAM" id="SSF57625">
    <property type="entry name" value="Invertebrate chitin-binding proteins"/>
    <property type="match status" value="3"/>
</dbReference>
<dbReference type="Gene3D" id="2.60.120.200">
    <property type="match status" value="1"/>
</dbReference>
<dbReference type="OrthoDB" id="6252479at2759"/>
<keyword evidence="14" id="KW-0325">Glycoprotein</keyword>
<dbReference type="FunFam" id="4.10.900.10:FF:000012">
    <property type="entry name" value="Putative DE-cadherin"/>
    <property type="match status" value="1"/>
</dbReference>
<dbReference type="InterPro" id="IPR001791">
    <property type="entry name" value="Laminin_G"/>
</dbReference>
<keyword evidence="9 16" id="KW-0106">Calcium</keyword>
<dbReference type="SMART" id="SM00112">
    <property type="entry name" value="CA"/>
    <property type="match status" value="6"/>
</dbReference>
<dbReference type="InterPro" id="IPR002047">
    <property type="entry name" value="Adipokinetic_hormone_CS"/>
</dbReference>
<keyword evidence="4" id="KW-0245">EGF-like domain</keyword>
<evidence type="ECO:0000256" key="7">
    <source>
        <dbReference type="ARBA" id="ARBA00022737"/>
    </source>
</evidence>
<feature type="transmembrane region" description="Helical" evidence="21">
    <location>
        <begin position="1569"/>
        <end position="1586"/>
    </location>
</feature>
<evidence type="ECO:0000256" key="6">
    <source>
        <dbReference type="ARBA" id="ARBA00022729"/>
    </source>
</evidence>
<keyword evidence="3" id="KW-0964">Secreted</keyword>
<evidence type="ECO:0000256" key="15">
    <source>
        <dbReference type="ARBA" id="ARBA00023283"/>
    </source>
</evidence>
<dbReference type="PANTHER" id="PTHR24027">
    <property type="entry name" value="CADHERIN-23"/>
    <property type="match status" value="1"/>
</dbReference>
<feature type="domain" description="Cadherin" evidence="23">
    <location>
        <begin position="461"/>
        <end position="553"/>
    </location>
</feature>
<evidence type="ECO:0000256" key="13">
    <source>
        <dbReference type="ARBA" id="ARBA00023157"/>
    </source>
</evidence>
<protein>
    <submittedName>
        <fullName evidence="25">DE-cadherin</fullName>
    </submittedName>
</protein>
<dbReference type="GO" id="GO:0008104">
    <property type="term" value="P:intracellular protein localization"/>
    <property type="evidence" value="ECO:0007669"/>
    <property type="project" value="UniProtKB-ARBA"/>
</dbReference>
<dbReference type="PROSITE" id="PS00022">
    <property type="entry name" value="EGF_1"/>
    <property type="match status" value="1"/>
</dbReference>
<dbReference type="InterPro" id="IPR002126">
    <property type="entry name" value="Cadherin-like_dom"/>
</dbReference>
<dbReference type="Pfam" id="PF01049">
    <property type="entry name" value="CADH_Y-type_LIR"/>
    <property type="match status" value="1"/>
</dbReference>
<dbReference type="GO" id="GO:0005179">
    <property type="term" value="F:hormone activity"/>
    <property type="evidence" value="ECO:0007669"/>
    <property type="project" value="InterPro"/>
</dbReference>
<dbReference type="EMBL" id="KQ435710">
    <property type="protein sequence ID" value="KOX79703.1"/>
    <property type="molecule type" value="Genomic_DNA"/>
</dbReference>
<evidence type="ECO:0000256" key="1">
    <source>
        <dbReference type="ARBA" id="ARBA00004251"/>
    </source>
</evidence>
<feature type="domain" description="Chitin-binding type-2" evidence="24">
    <location>
        <begin position="2034"/>
        <end position="2095"/>
    </location>
</feature>
<dbReference type="CDD" id="cd00110">
    <property type="entry name" value="LamG"/>
    <property type="match status" value="1"/>
</dbReference>
<evidence type="ECO:0000256" key="12">
    <source>
        <dbReference type="ARBA" id="ARBA00023136"/>
    </source>
</evidence>
<feature type="region of interest" description="Disordered" evidence="20">
    <location>
        <begin position="1497"/>
        <end position="1517"/>
    </location>
</feature>